<dbReference type="GO" id="GO:0005737">
    <property type="term" value="C:cytoplasm"/>
    <property type="evidence" value="ECO:0007669"/>
    <property type="project" value="UniProtKB-SubCell"/>
</dbReference>
<evidence type="ECO:0000256" key="5">
    <source>
        <dbReference type="ARBA" id="ARBA00022840"/>
    </source>
</evidence>
<dbReference type="GO" id="GO:0004820">
    <property type="term" value="F:glycine-tRNA ligase activity"/>
    <property type="evidence" value="ECO:0007669"/>
    <property type="project" value="UniProtKB-UniRule"/>
</dbReference>
<sequence length="479" mass="55822">MATDTNKFQAIISHCKEYGFIFPSSEIYDGLSAVYDYGQWGSELKKNIRDYWWKSMTQMHENIVGIDAAIFMHPTTWKASGHVDNFSDPMIDNKDSKKRYRVDHLIEGHAEALEKEGKKEEADALIAAMEALLAKDDMAGLKLLIEDNKIKCSISGTSNWTEVRQFNLMFSTQLGSVAEDANEIYLRPETAQGIFVNFLNVQKTGRMKIPFGIAQVGKAFRNEIVARQFVFRMREFEQMEMQFFIRPGTEDQWYAYWKEERLKWHLSLGISPEKYRYHDHVKLAHYAKAACDIEYEFPIGFKEVEGIHSRGDFDLSQHQKFSKKKLQYFDTEINQNYIPYVIETSIGLDRTILLILSEAYTEEDLSTPEKQDSRVVLKFPPKLAPIKLAILPLTKKDGLPEIARQIMDECKSQFYCFYEEKDTIGKRYRRMDALGTPFCVTVDHQTKEDNTVTIRYRDTMQQERIPLNKIMEIVQKQIN</sequence>
<dbReference type="PANTHER" id="PTHR10745:SF8">
    <property type="entry name" value="DNA POLYMERASE SUBUNIT GAMMA-2, MITOCHONDRIAL"/>
    <property type="match status" value="1"/>
</dbReference>
<dbReference type="NCBIfam" id="TIGR00389">
    <property type="entry name" value="glyS_dimeric"/>
    <property type="match status" value="1"/>
</dbReference>
<dbReference type="RefSeq" id="WP_119053183.1">
    <property type="nucleotide sequence ID" value="NZ_CP032157.1"/>
</dbReference>
<dbReference type="InterPro" id="IPR002314">
    <property type="entry name" value="aa-tRNA-synt_IIb"/>
</dbReference>
<feature type="binding site" evidence="8">
    <location>
        <begin position="221"/>
        <end position="223"/>
    </location>
    <ligand>
        <name>ATP</name>
        <dbReference type="ChEBI" id="CHEBI:30616"/>
    </ligand>
</feature>
<protein>
    <recommendedName>
        <fullName evidence="8">Glycine--tRNA ligase</fullName>
        <ecNumber evidence="8">6.1.1.14</ecNumber>
    </recommendedName>
    <alternativeName>
        <fullName evidence="8">Glycyl-tRNA synthetase</fullName>
        <shortName evidence="8">GlyRS</shortName>
    </alternativeName>
</protein>
<dbReference type="InterPro" id="IPR027031">
    <property type="entry name" value="Gly-tRNA_synthase/POLG2"/>
</dbReference>
<keyword evidence="2 8" id="KW-0963">Cytoplasm</keyword>
<dbReference type="Proteomes" id="UP000263900">
    <property type="component" value="Chromosome"/>
</dbReference>
<dbReference type="SUPFAM" id="SSF52954">
    <property type="entry name" value="Class II aaRS ABD-related"/>
    <property type="match status" value="1"/>
</dbReference>
<feature type="binding site" evidence="8">
    <location>
        <begin position="236"/>
        <end position="240"/>
    </location>
    <ligand>
        <name>substrate</name>
    </ligand>
</feature>
<dbReference type="EC" id="6.1.1.14" evidence="8"/>
<feature type="binding site" evidence="8">
    <location>
        <position position="189"/>
    </location>
    <ligand>
        <name>substrate</name>
    </ligand>
</feature>
<comment type="subunit">
    <text evidence="8">Homodimer.</text>
</comment>
<dbReference type="AlphaFoldDB" id="A0A3B7MTX5"/>
<dbReference type="FunFam" id="3.40.50.800:FF:000002">
    <property type="entry name" value="Glycine--tRNA ligase"/>
    <property type="match status" value="1"/>
</dbReference>
<feature type="binding site" evidence="8">
    <location>
        <begin position="343"/>
        <end position="347"/>
    </location>
    <ligand>
        <name>substrate</name>
    </ligand>
</feature>
<dbReference type="InterPro" id="IPR036621">
    <property type="entry name" value="Anticodon-bd_dom_sf"/>
</dbReference>
<feature type="binding site" evidence="8">
    <location>
        <position position="101"/>
    </location>
    <ligand>
        <name>substrate</name>
    </ligand>
</feature>
<dbReference type="EMBL" id="CP032157">
    <property type="protein sequence ID" value="AXY77307.1"/>
    <property type="molecule type" value="Genomic_DNA"/>
</dbReference>
<evidence type="ECO:0000256" key="6">
    <source>
        <dbReference type="ARBA" id="ARBA00022917"/>
    </source>
</evidence>
<gene>
    <name evidence="8" type="primary">glyQS</name>
    <name evidence="10" type="ORF">D3H65_26455</name>
</gene>
<reference evidence="10 11" key="1">
    <citation type="submission" date="2018-09" db="EMBL/GenBank/DDBJ databases">
        <title>Genome sequencing of strain 6GH32-13.</title>
        <authorList>
            <person name="Weon H.-Y."/>
            <person name="Heo J."/>
            <person name="Kwon S.-W."/>
        </authorList>
    </citation>
    <scope>NUCLEOTIDE SEQUENCE [LARGE SCALE GENOMIC DNA]</scope>
    <source>
        <strain evidence="10 11">5GH32-13</strain>
    </source>
</reference>
<feature type="binding site" evidence="8">
    <location>
        <begin position="303"/>
        <end position="304"/>
    </location>
    <ligand>
        <name>ATP</name>
        <dbReference type="ChEBI" id="CHEBI:30616"/>
    </ligand>
</feature>
<comment type="subcellular location">
    <subcellularLocation>
        <location evidence="8">Cytoplasm</location>
    </subcellularLocation>
</comment>
<dbReference type="PRINTS" id="PR01043">
    <property type="entry name" value="TRNASYNTHGLY"/>
</dbReference>
<dbReference type="GO" id="GO:0005524">
    <property type="term" value="F:ATP binding"/>
    <property type="evidence" value="ECO:0007669"/>
    <property type="project" value="UniProtKB-UniRule"/>
</dbReference>
<accession>A0A3B7MTX5</accession>
<dbReference type="InterPro" id="IPR004154">
    <property type="entry name" value="Anticodon-bd"/>
</dbReference>
<evidence type="ECO:0000256" key="8">
    <source>
        <dbReference type="HAMAP-Rule" id="MF_00253"/>
    </source>
</evidence>
<dbReference type="Pfam" id="PF03129">
    <property type="entry name" value="HGTP_anticodon"/>
    <property type="match status" value="1"/>
</dbReference>
<evidence type="ECO:0000256" key="3">
    <source>
        <dbReference type="ARBA" id="ARBA00022598"/>
    </source>
</evidence>
<organism evidence="10 11">
    <name type="scientific">Paraflavitalea soli</name>
    <dbReference type="NCBI Taxonomy" id="2315862"/>
    <lineage>
        <taxon>Bacteria</taxon>
        <taxon>Pseudomonadati</taxon>
        <taxon>Bacteroidota</taxon>
        <taxon>Chitinophagia</taxon>
        <taxon>Chitinophagales</taxon>
        <taxon>Chitinophagaceae</taxon>
        <taxon>Paraflavitalea</taxon>
    </lineage>
</organism>
<dbReference type="InterPro" id="IPR002315">
    <property type="entry name" value="tRNA-synt_gly"/>
</dbReference>
<comment type="catalytic activity">
    <reaction evidence="8">
        <text>tRNA(Gly) + glycine + ATP = glycyl-tRNA(Gly) + AMP + diphosphate</text>
        <dbReference type="Rhea" id="RHEA:16013"/>
        <dbReference type="Rhea" id="RHEA-COMP:9664"/>
        <dbReference type="Rhea" id="RHEA-COMP:9683"/>
        <dbReference type="ChEBI" id="CHEBI:30616"/>
        <dbReference type="ChEBI" id="CHEBI:33019"/>
        <dbReference type="ChEBI" id="CHEBI:57305"/>
        <dbReference type="ChEBI" id="CHEBI:78442"/>
        <dbReference type="ChEBI" id="CHEBI:78522"/>
        <dbReference type="ChEBI" id="CHEBI:456215"/>
        <dbReference type="EC" id="6.1.1.14"/>
    </reaction>
</comment>
<dbReference type="GO" id="GO:0015966">
    <property type="term" value="P:diadenosine tetraphosphate biosynthetic process"/>
    <property type="evidence" value="ECO:0007669"/>
    <property type="project" value="UniProtKB-ARBA"/>
</dbReference>
<dbReference type="InterPro" id="IPR022961">
    <property type="entry name" value="Gly_tRNA_ligase_bac"/>
</dbReference>
<dbReference type="InterPro" id="IPR006195">
    <property type="entry name" value="aa-tRNA-synth_II"/>
</dbReference>
<dbReference type="PROSITE" id="PS50862">
    <property type="entry name" value="AA_TRNA_LIGASE_II"/>
    <property type="match status" value="1"/>
</dbReference>
<evidence type="ECO:0000313" key="11">
    <source>
        <dbReference type="Proteomes" id="UP000263900"/>
    </source>
</evidence>
<evidence type="ECO:0000256" key="4">
    <source>
        <dbReference type="ARBA" id="ARBA00022741"/>
    </source>
</evidence>
<dbReference type="Pfam" id="PF00587">
    <property type="entry name" value="tRNA-synt_2b"/>
    <property type="match status" value="1"/>
</dbReference>
<comment type="similarity">
    <text evidence="1 8">Belongs to the class-II aminoacyl-tRNA synthetase family.</text>
</comment>
<keyword evidence="3 8" id="KW-0436">Ligase</keyword>
<dbReference type="HAMAP" id="MF_00253_B">
    <property type="entry name" value="Gly_tRNA_synth_B"/>
    <property type="match status" value="1"/>
</dbReference>
<dbReference type="GO" id="GO:0070062">
    <property type="term" value="C:extracellular exosome"/>
    <property type="evidence" value="ECO:0007669"/>
    <property type="project" value="UniProtKB-ARBA"/>
</dbReference>
<proteinExistence type="inferred from homology"/>
<dbReference type="GO" id="GO:1990742">
    <property type="term" value="C:microvesicle"/>
    <property type="evidence" value="ECO:0007669"/>
    <property type="project" value="UniProtKB-ARBA"/>
</dbReference>
<dbReference type="OrthoDB" id="9760853at2"/>
<keyword evidence="7 8" id="KW-0030">Aminoacyl-tRNA synthetase</keyword>
<feature type="binding site" evidence="8">
    <location>
        <begin position="347"/>
        <end position="350"/>
    </location>
    <ligand>
        <name>ATP</name>
        <dbReference type="ChEBI" id="CHEBI:30616"/>
    </ligand>
</feature>
<evidence type="ECO:0000256" key="7">
    <source>
        <dbReference type="ARBA" id="ARBA00023146"/>
    </source>
</evidence>
<dbReference type="Gene3D" id="3.30.930.10">
    <property type="entry name" value="Bira Bifunctional Protein, Domain 2"/>
    <property type="match status" value="1"/>
</dbReference>
<evidence type="ECO:0000256" key="1">
    <source>
        <dbReference type="ARBA" id="ARBA00008226"/>
    </source>
</evidence>
<feature type="domain" description="Aminoacyl-transfer RNA synthetases class-II family profile" evidence="9">
    <location>
        <begin position="111"/>
        <end position="368"/>
    </location>
</feature>
<name>A0A3B7MTX5_9BACT</name>
<keyword evidence="11" id="KW-1185">Reference proteome</keyword>
<keyword evidence="4 8" id="KW-0547">Nucleotide-binding</keyword>
<dbReference type="InterPro" id="IPR045864">
    <property type="entry name" value="aa-tRNA-synth_II/BPL/LPL"/>
</dbReference>
<dbReference type="CDD" id="cd00774">
    <property type="entry name" value="GlyRS-like_core"/>
    <property type="match status" value="1"/>
</dbReference>
<comment type="function">
    <text evidence="8">Catalyzes the attachment of glycine to tRNA(Gly).</text>
</comment>
<feature type="binding site" evidence="8">
    <location>
        <begin position="231"/>
        <end position="236"/>
    </location>
    <ligand>
        <name>ATP</name>
        <dbReference type="ChEBI" id="CHEBI:30616"/>
    </ligand>
</feature>
<dbReference type="Gene3D" id="3.30.40.230">
    <property type="match status" value="1"/>
</dbReference>
<dbReference type="GO" id="GO:0006426">
    <property type="term" value="P:glycyl-tRNA aminoacylation"/>
    <property type="evidence" value="ECO:0007669"/>
    <property type="project" value="UniProtKB-UniRule"/>
</dbReference>
<dbReference type="Gene3D" id="3.40.50.800">
    <property type="entry name" value="Anticodon-binding domain"/>
    <property type="match status" value="1"/>
</dbReference>
<dbReference type="PANTHER" id="PTHR10745">
    <property type="entry name" value="GLYCYL-TRNA SYNTHETASE/DNA POLYMERASE SUBUNIT GAMMA-2"/>
    <property type="match status" value="1"/>
</dbReference>
<dbReference type="GO" id="GO:0004081">
    <property type="term" value="F:bis(5'-nucleosyl)-tetraphosphatase (asymmetrical) activity"/>
    <property type="evidence" value="ECO:0007669"/>
    <property type="project" value="UniProtKB-ARBA"/>
</dbReference>
<keyword evidence="5 8" id="KW-0067">ATP-binding</keyword>
<evidence type="ECO:0000259" key="9">
    <source>
        <dbReference type="PROSITE" id="PS50862"/>
    </source>
</evidence>
<dbReference type="NCBIfam" id="NF003211">
    <property type="entry name" value="PRK04173.1"/>
    <property type="match status" value="1"/>
</dbReference>
<dbReference type="KEGG" id="pseg:D3H65_26455"/>
<dbReference type="SUPFAM" id="SSF55681">
    <property type="entry name" value="Class II aaRS and biotin synthetases"/>
    <property type="match status" value="1"/>
</dbReference>
<keyword evidence="6 8" id="KW-0648">Protein biosynthesis</keyword>
<dbReference type="InterPro" id="IPR033731">
    <property type="entry name" value="GlyRS-like_core"/>
</dbReference>
<evidence type="ECO:0000313" key="10">
    <source>
        <dbReference type="EMBL" id="AXY77307.1"/>
    </source>
</evidence>
<evidence type="ECO:0000256" key="2">
    <source>
        <dbReference type="ARBA" id="ARBA00022490"/>
    </source>
</evidence>